<reference evidence="2" key="1">
    <citation type="journal article" date="2019" name="Int. J. Syst. Evol. Microbiol.">
        <title>The Global Catalogue of Microorganisms (GCM) 10K type strain sequencing project: providing services to taxonomists for standard genome sequencing and annotation.</title>
        <authorList>
            <consortium name="The Broad Institute Genomics Platform"/>
            <consortium name="The Broad Institute Genome Sequencing Center for Infectious Disease"/>
            <person name="Wu L."/>
            <person name="Ma J."/>
        </authorList>
    </citation>
    <scope>NUCLEOTIDE SEQUENCE [LARGE SCALE GENOMIC DNA]</scope>
    <source>
        <strain evidence="2">KCTC 33849</strain>
    </source>
</reference>
<protein>
    <submittedName>
        <fullName evidence="1">Uncharacterized protein</fullName>
    </submittedName>
</protein>
<keyword evidence="2" id="KW-1185">Reference proteome</keyword>
<accession>A0ABW5SK30</accession>
<comment type="caution">
    <text evidence="1">The sequence shown here is derived from an EMBL/GenBank/DDBJ whole genome shotgun (WGS) entry which is preliminary data.</text>
</comment>
<evidence type="ECO:0000313" key="2">
    <source>
        <dbReference type="Proteomes" id="UP001597540"/>
    </source>
</evidence>
<evidence type="ECO:0000313" key="1">
    <source>
        <dbReference type="EMBL" id="MFD2698990.1"/>
    </source>
</evidence>
<name>A0ABW5SK30_9BACL</name>
<organism evidence="1 2">
    <name type="scientific">Paenibacillus shunpengii</name>
    <dbReference type="NCBI Taxonomy" id="2054424"/>
    <lineage>
        <taxon>Bacteria</taxon>
        <taxon>Bacillati</taxon>
        <taxon>Bacillota</taxon>
        <taxon>Bacilli</taxon>
        <taxon>Bacillales</taxon>
        <taxon>Paenibacillaceae</taxon>
        <taxon>Paenibacillus</taxon>
    </lineage>
</organism>
<sequence>MSYTHIMQVGYSINHEKLGCIIVGGVDSSFSSGHTNIPNLTEKHIMVRTTNEELEFKVKNMDLSTSISGMINIGVTVYDSDNFSKIRTGDHVFALLD</sequence>
<dbReference type="Proteomes" id="UP001597540">
    <property type="component" value="Unassembled WGS sequence"/>
</dbReference>
<gene>
    <name evidence="1" type="ORF">ACFSVM_00780</name>
</gene>
<dbReference type="EMBL" id="JBHUMJ010000002">
    <property type="protein sequence ID" value="MFD2698990.1"/>
    <property type="molecule type" value="Genomic_DNA"/>
</dbReference>
<proteinExistence type="predicted"/>
<dbReference type="RefSeq" id="WP_076312361.1">
    <property type="nucleotide sequence ID" value="NZ_JBHUMJ010000002.1"/>
</dbReference>